<keyword evidence="2" id="KW-1185">Reference proteome</keyword>
<evidence type="ECO:0000313" key="1">
    <source>
        <dbReference type="EMBL" id="KOS41771.1"/>
    </source>
</evidence>
<organism evidence="1 2">
    <name type="scientific">Penicillium nordicum</name>
    <dbReference type="NCBI Taxonomy" id="229535"/>
    <lineage>
        <taxon>Eukaryota</taxon>
        <taxon>Fungi</taxon>
        <taxon>Dikarya</taxon>
        <taxon>Ascomycota</taxon>
        <taxon>Pezizomycotina</taxon>
        <taxon>Eurotiomycetes</taxon>
        <taxon>Eurotiomycetidae</taxon>
        <taxon>Eurotiales</taxon>
        <taxon>Aspergillaceae</taxon>
        <taxon>Penicillium</taxon>
    </lineage>
</organism>
<comment type="caution">
    <text evidence="1">The sequence shown here is derived from an EMBL/GenBank/DDBJ whole genome shotgun (WGS) entry which is preliminary data.</text>
</comment>
<gene>
    <name evidence="1" type="ORF">ACN38_g7373</name>
</gene>
<proteinExistence type="predicted"/>
<dbReference type="AlphaFoldDB" id="A0A0M8P6L4"/>
<sequence length="77" mass="8557">MPRCFRLLCRLGGIPISPSFFDRIYKIGPTISKPLPSLGLATVEIRRPRGKVESLTSGPIDLLHVSRTLMCVCYKPS</sequence>
<name>A0A0M8P6L4_9EURO</name>
<accession>A0A0M8P6L4</accession>
<dbReference type="Proteomes" id="UP000037696">
    <property type="component" value="Unassembled WGS sequence"/>
</dbReference>
<evidence type="ECO:0000313" key="2">
    <source>
        <dbReference type="Proteomes" id="UP000037696"/>
    </source>
</evidence>
<reference evidence="1 2" key="1">
    <citation type="submission" date="2015-08" db="EMBL/GenBank/DDBJ databases">
        <title>Genome sequencing of Penicillium nordicum.</title>
        <authorList>
            <person name="Nguyen H.D."/>
            <person name="Seifert K.A."/>
        </authorList>
    </citation>
    <scope>NUCLEOTIDE SEQUENCE [LARGE SCALE GENOMIC DNA]</scope>
    <source>
        <strain evidence="1 2">DAOMC 185683</strain>
    </source>
</reference>
<dbReference type="EMBL" id="LHQQ01000123">
    <property type="protein sequence ID" value="KOS41771.1"/>
    <property type="molecule type" value="Genomic_DNA"/>
</dbReference>
<protein>
    <submittedName>
        <fullName evidence="1">Uncharacterized protein</fullName>
    </submittedName>
</protein>